<dbReference type="Gene3D" id="1.10.10.1760">
    <property type="entry name" value="60S ribosomal protein L36"/>
    <property type="match status" value="1"/>
</dbReference>
<dbReference type="GO" id="GO:0006412">
    <property type="term" value="P:translation"/>
    <property type="evidence" value="ECO:0007669"/>
    <property type="project" value="InterPro"/>
</dbReference>
<keyword evidence="5" id="KW-1185">Reference proteome</keyword>
<evidence type="ECO:0000256" key="2">
    <source>
        <dbReference type="ARBA" id="ARBA00022980"/>
    </source>
</evidence>
<dbReference type="RefSeq" id="XP_065328699.1">
    <property type="nucleotide sequence ID" value="XM_065472627.1"/>
</dbReference>
<proteinExistence type="inferred from homology"/>
<dbReference type="InterPro" id="IPR038097">
    <property type="entry name" value="Ribosomal_eL36_sf"/>
</dbReference>
<protein>
    <submittedName>
        <fullName evidence="4">Ribosomal protein eL36</fullName>
    </submittedName>
</protein>
<evidence type="ECO:0000256" key="3">
    <source>
        <dbReference type="ARBA" id="ARBA00023274"/>
    </source>
</evidence>
<dbReference type="GO" id="GO:0005840">
    <property type="term" value="C:ribosome"/>
    <property type="evidence" value="ECO:0007669"/>
    <property type="project" value="UniProtKB-KW"/>
</dbReference>
<comment type="similarity">
    <text evidence="1">Belongs to the eukaryotic ribosomal protein eL36 family.</text>
</comment>
<evidence type="ECO:0000256" key="1">
    <source>
        <dbReference type="ARBA" id="ARBA00006509"/>
    </source>
</evidence>
<dbReference type="GeneID" id="90540371"/>
<dbReference type="GO" id="GO:0003735">
    <property type="term" value="F:structural constituent of ribosome"/>
    <property type="evidence" value="ECO:0007669"/>
    <property type="project" value="InterPro"/>
</dbReference>
<reference evidence="4" key="1">
    <citation type="journal article" date="2024" name="BMC Genomics">
        <title>Functional annotation of a divergent genome using sequence and structure-based similarity.</title>
        <authorList>
            <person name="Svedberg D."/>
            <person name="Winiger R.R."/>
            <person name="Berg A."/>
            <person name="Sharma H."/>
            <person name="Tellgren-Roth C."/>
            <person name="Debrunner-Vossbrinck B.A."/>
            <person name="Vossbrinck C.R."/>
            <person name="Barandun J."/>
        </authorList>
    </citation>
    <scope>NUCLEOTIDE SEQUENCE</scope>
    <source>
        <strain evidence="4">Illinois isolate</strain>
    </source>
</reference>
<keyword evidence="2 4" id="KW-0689">Ribosomal protein</keyword>
<sequence>MRRGLKKTQVHHQVTKIDIPKIMPKYKKNSKRIEEKKFARSLVREISGYAPYESKAISILKLKDIARATIFLKRRLGSNKRTQKKIKELQIAASE</sequence>
<dbReference type="Proteomes" id="UP001334084">
    <property type="component" value="Chromosome 2"/>
</dbReference>
<name>A0AAX4J9A5_9MICR</name>
<accession>A0AAX4J9A5</accession>
<dbReference type="EMBL" id="CP142727">
    <property type="protein sequence ID" value="WUR02554.1"/>
    <property type="molecule type" value="Genomic_DNA"/>
</dbReference>
<dbReference type="Pfam" id="PF01158">
    <property type="entry name" value="Ribosomal_L36e"/>
    <property type="match status" value="1"/>
</dbReference>
<dbReference type="GO" id="GO:1990904">
    <property type="term" value="C:ribonucleoprotein complex"/>
    <property type="evidence" value="ECO:0007669"/>
    <property type="project" value="UniProtKB-KW"/>
</dbReference>
<evidence type="ECO:0000313" key="5">
    <source>
        <dbReference type="Proteomes" id="UP001334084"/>
    </source>
</evidence>
<dbReference type="AlphaFoldDB" id="A0AAX4J9A5"/>
<organism evidence="4 5">
    <name type="scientific">Vairimorpha necatrix</name>
    <dbReference type="NCBI Taxonomy" id="6039"/>
    <lineage>
        <taxon>Eukaryota</taxon>
        <taxon>Fungi</taxon>
        <taxon>Fungi incertae sedis</taxon>
        <taxon>Microsporidia</taxon>
        <taxon>Nosematidae</taxon>
        <taxon>Vairimorpha</taxon>
    </lineage>
</organism>
<dbReference type="KEGG" id="vnx:VNE69_02081"/>
<dbReference type="InterPro" id="IPR000509">
    <property type="entry name" value="Ribosomal_eL36"/>
</dbReference>
<gene>
    <name evidence="4" type="ORF">VNE69_02081</name>
</gene>
<evidence type="ECO:0000313" key="4">
    <source>
        <dbReference type="EMBL" id="WUR02554.1"/>
    </source>
</evidence>
<keyword evidence="3" id="KW-0687">Ribonucleoprotein</keyword>